<accession>A0A328D376</accession>
<keyword evidence="2" id="KW-1185">Reference proteome</keyword>
<protein>
    <submittedName>
        <fullName evidence="1">Uncharacterized protein</fullName>
    </submittedName>
</protein>
<evidence type="ECO:0000313" key="1">
    <source>
        <dbReference type="EMBL" id="RAL40272.1"/>
    </source>
</evidence>
<name>A0A328D376_9ASTE</name>
<proteinExistence type="predicted"/>
<reference evidence="1 2" key="1">
    <citation type="submission" date="2018-06" db="EMBL/GenBank/DDBJ databases">
        <title>The Genome of Cuscuta australis (Dodder) Provides Insight into the Evolution of Plant Parasitism.</title>
        <authorList>
            <person name="Liu H."/>
        </authorList>
    </citation>
    <scope>NUCLEOTIDE SEQUENCE [LARGE SCALE GENOMIC DNA]</scope>
    <source>
        <strain evidence="2">cv. Yunnan</strain>
        <tissue evidence="1">Vines</tissue>
    </source>
</reference>
<dbReference type="EMBL" id="NQVE01000194">
    <property type="protein sequence ID" value="RAL40272.1"/>
    <property type="molecule type" value="Genomic_DNA"/>
</dbReference>
<comment type="caution">
    <text evidence="1">The sequence shown here is derived from an EMBL/GenBank/DDBJ whole genome shotgun (WGS) entry which is preliminary data.</text>
</comment>
<sequence length="127" mass="14139">MFLSYGLMIHWPPYLFLPTLEFSLSSPFEIVSASSVVLNSRTYKIKPSGFIVQTSLSVLPPNSCTQLPSIKSYGAIWILGSSEISRLREVSTTLLIHLCALFILPLLSKVRQFEFVALAKCLTSALR</sequence>
<evidence type="ECO:0000313" key="2">
    <source>
        <dbReference type="Proteomes" id="UP000249390"/>
    </source>
</evidence>
<organism evidence="1 2">
    <name type="scientific">Cuscuta australis</name>
    <dbReference type="NCBI Taxonomy" id="267555"/>
    <lineage>
        <taxon>Eukaryota</taxon>
        <taxon>Viridiplantae</taxon>
        <taxon>Streptophyta</taxon>
        <taxon>Embryophyta</taxon>
        <taxon>Tracheophyta</taxon>
        <taxon>Spermatophyta</taxon>
        <taxon>Magnoliopsida</taxon>
        <taxon>eudicotyledons</taxon>
        <taxon>Gunneridae</taxon>
        <taxon>Pentapetalae</taxon>
        <taxon>asterids</taxon>
        <taxon>lamiids</taxon>
        <taxon>Solanales</taxon>
        <taxon>Convolvulaceae</taxon>
        <taxon>Cuscuteae</taxon>
        <taxon>Cuscuta</taxon>
        <taxon>Cuscuta subgen. Grammica</taxon>
        <taxon>Cuscuta sect. Cleistogrammica</taxon>
    </lineage>
</organism>
<gene>
    <name evidence="1" type="ORF">DM860_006342</name>
</gene>
<dbReference type="AlphaFoldDB" id="A0A328D376"/>
<dbReference type="Proteomes" id="UP000249390">
    <property type="component" value="Unassembled WGS sequence"/>
</dbReference>